<dbReference type="STRING" id="555512.SAMN04487993_1008195"/>
<protein>
    <submittedName>
        <fullName evidence="1">Uncharacterized protein</fullName>
    </submittedName>
</protein>
<accession>A0A1G8MPX8</accession>
<sequence>MPIRQPTRDPLKWWRFALMDPRTARHDADPQAGFYVRRAVRGGPLLPVEVRLVQEIDPATGELTADERLEAEELGRRIDPFRIWTHLRPVPVEEFEALVERHRVDERMAATHVAFDLAATPMRPTKGVRYA</sequence>
<dbReference type="OrthoDB" id="8114479at2"/>
<evidence type="ECO:0000313" key="2">
    <source>
        <dbReference type="Proteomes" id="UP000199093"/>
    </source>
</evidence>
<reference evidence="1 2" key="1">
    <citation type="submission" date="2016-10" db="EMBL/GenBank/DDBJ databases">
        <authorList>
            <person name="de Groot N.N."/>
        </authorList>
    </citation>
    <scope>NUCLEOTIDE SEQUENCE [LARGE SCALE GENOMIC DNA]</scope>
    <source>
        <strain evidence="1 2">DSM 26424</strain>
    </source>
</reference>
<dbReference type="Proteomes" id="UP000199093">
    <property type="component" value="Unassembled WGS sequence"/>
</dbReference>
<keyword evidence="2" id="KW-1185">Reference proteome</keyword>
<proteinExistence type="predicted"/>
<name>A0A1G8MPX8_9RHOB</name>
<organism evidence="1 2">
    <name type="scientific">Salipiger marinus</name>
    <dbReference type="NCBI Taxonomy" id="555512"/>
    <lineage>
        <taxon>Bacteria</taxon>
        <taxon>Pseudomonadati</taxon>
        <taxon>Pseudomonadota</taxon>
        <taxon>Alphaproteobacteria</taxon>
        <taxon>Rhodobacterales</taxon>
        <taxon>Roseobacteraceae</taxon>
        <taxon>Salipiger</taxon>
    </lineage>
</organism>
<gene>
    <name evidence="1" type="ORF">SAMN04487993_1008195</name>
</gene>
<dbReference type="EMBL" id="FNEJ01000008">
    <property type="protein sequence ID" value="SDI69984.1"/>
    <property type="molecule type" value="Genomic_DNA"/>
</dbReference>
<dbReference type="RefSeq" id="WP_089846960.1">
    <property type="nucleotide sequence ID" value="NZ_FNEJ01000008.1"/>
</dbReference>
<dbReference type="AlphaFoldDB" id="A0A1G8MPX8"/>
<evidence type="ECO:0000313" key="1">
    <source>
        <dbReference type="EMBL" id="SDI69984.1"/>
    </source>
</evidence>